<evidence type="ECO:0000313" key="2">
    <source>
        <dbReference type="EMBL" id="KAF2807659.1"/>
    </source>
</evidence>
<dbReference type="GeneID" id="54466584"/>
<gene>
    <name evidence="2 4" type="ORF">BDZ99DRAFT_522281</name>
</gene>
<feature type="transmembrane region" description="Helical" evidence="1">
    <location>
        <begin position="81"/>
        <end position="101"/>
    </location>
</feature>
<dbReference type="AlphaFoldDB" id="A0A6A6YGD8"/>
<protein>
    <submittedName>
        <fullName evidence="2 4">Uncharacterized protein</fullName>
    </submittedName>
</protein>
<proteinExistence type="predicted"/>
<dbReference type="Proteomes" id="UP000504636">
    <property type="component" value="Unplaced"/>
</dbReference>
<evidence type="ECO:0000313" key="3">
    <source>
        <dbReference type="Proteomes" id="UP000504636"/>
    </source>
</evidence>
<reference evidence="4" key="3">
    <citation type="submission" date="2025-04" db="UniProtKB">
        <authorList>
            <consortium name="RefSeq"/>
        </authorList>
    </citation>
    <scope>IDENTIFICATION</scope>
    <source>
        <strain evidence="4">CBS 304.34</strain>
    </source>
</reference>
<dbReference type="EMBL" id="MU003704">
    <property type="protein sequence ID" value="KAF2807659.1"/>
    <property type="molecule type" value="Genomic_DNA"/>
</dbReference>
<organism evidence="2">
    <name type="scientific">Mytilinidion resinicola</name>
    <dbReference type="NCBI Taxonomy" id="574789"/>
    <lineage>
        <taxon>Eukaryota</taxon>
        <taxon>Fungi</taxon>
        <taxon>Dikarya</taxon>
        <taxon>Ascomycota</taxon>
        <taxon>Pezizomycotina</taxon>
        <taxon>Dothideomycetes</taxon>
        <taxon>Pleosporomycetidae</taxon>
        <taxon>Mytilinidiales</taxon>
        <taxon>Mytilinidiaceae</taxon>
        <taxon>Mytilinidion</taxon>
    </lineage>
</organism>
<evidence type="ECO:0000313" key="4">
    <source>
        <dbReference type="RefSeq" id="XP_033574623.1"/>
    </source>
</evidence>
<dbReference type="RefSeq" id="XP_033574623.1">
    <property type="nucleotide sequence ID" value="XM_033725691.1"/>
</dbReference>
<reference evidence="4" key="2">
    <citation type="submission" date="2020-04" db="EMBL/GenBank/DDBJ databases">
        <authorList>
            <consortium name="NCBI Genome Project"/>
        </authorList>
    </citation>
    <scope>NUCLEOTIDE SEQUENCE</scope>
    <source>
        <strain evidence="4">CBS 304.34</strain>
    </source>
</reference>
<dbReference type="PANTHER" id="PTHR35043">
    <property type="entry name" value="TRANSCRIPTION FACTOR DOMAIN-CONTAINING PROTEIN"/>
    <property type="match status" value="1"/>
</dbReference>
<reference evidence="2 4" key="1">
    <citation type="journal article" date="2020" name="Stud. Mycol.">
        <title>101 Dothideomycetes genomes: a test case for predicting lifestyles and emergence of pathogens.</title>
        <authorList>
            <person name="Haridas S."/>
            <person name="Albert R."/>
            <person name="Binder M."/>
            <person name="Bloem J."/>
            <person name="Labutti K."/>
            <person name="Salamov A."/>
            <person name="Andreopoulos B."/>
            <person name="Baker S."/>
            <person name="Barry K."/>
            <person name="Bills G."/>
            <person name="Bluhm B."/>
            <person name="Cannon C."/>
            <person name="Castanera R."/>
            <person name="Culley D."/>
            <person name="Daum C."/>
            <person name="Ezra D."/>
            <person name="Gonzalez J."/>
            <person name="Henrissat B."/>
            <person name="Kuo A."/>
            <person name="Liang C."/>
            <person name="Lipzen A."/>
            <person name="Lutzoni F."/>
            <person name="Magnuson J."/>
            <person name="Mondo S."/>
            <person name="Nolan M."/>
            <person name="Ohm R."/>
            <person name="Pangilinan J."/>
            <person name="Park H.-J."/>
            <person name="Ramirez L."/>
            <person name="Alfaro M."/>
            <person name="Sun H."/>
            <person name="Tritt A."/>
            <person name="Yoshinaga Y."/>
            <person name="Zwiers L.-H."/>
            <person name="Turgeon B."/>
            <person name="Goodwin S."/>
            <person name="Spatafora J."/>
            <person name="Crous P."/>
            <person name="Grigoriev I."/>
        </authorList>
    </citation>
    <scope>NUCLEOTIDE SEQUENCE</scope>
    <source>
        <strain evidence="2 4">CBS 304.34</strain>
    </source>
</reference>
<sequence length="200" mass="22213">MDASDAKQPFLPNGLQHVVLTQDGLRLVVQMEPRLILDISKEDIEDKEKANGLAKFIVCFQALWFCIVCIARVAQGLQISILELNVFAHAICTLLIYLLWWDKPLDFQEPTLIRGEDAHPICAFFSVMKGSLGDDALPWQKAVSGNFSDKEIIVLSGWGRTSNNASIESDTAVLVEATTPIITSEFHFAIVTIPRELTLS</sequence>
<keyword evidence="1" id="KW-0812">Transmembrane</keyword>
<keyword evidence="1" id="KW-0472">Membrane</keyword>
<evidence type="ECO:0000256" key="1">
    <source>
        <dbReference type="SAM" id="Phobius"/>
    </source>
</evidence>
<keyword evidence="1" id="KW-1133">Transmembrane helix</keyword>
<accession>A0A6A6YGD8</accession>
<name>A0A6A6YGD8_9PEZI</name>
<keyword evidence="3" id="KW-1185">Reference proteome</keyword>
<dbReference type="PANTHER" id="PTHR35043:SF9">
    <property type="match status" value="1"/>
</dbReference>
<dbReference type="OrthoDB" id="3061561at2759"/>
<feature type="transmembrane region" description="Helical" evidence="1">
    <location>
        <begin position="53"/>
        <end position="74"/>
    </location>
</feature>